<dbReference type="Proteomes" id="UP000198280">
    <property type="component" value="Unassembled WGS sequence"/>
</dbReference>
<evidence type="ECO:0000256" key="2">
    <source>
        <dbReference type="ARBA" id="ARBA00005466"/>
    </source>
</evidence>
<dbReference type="PANTHER" id="PTHR42973">
    <property type="entry name" value="BINDING OXIDOREDUCTASE, PUTATIVE (AFU_ORTHOLOGUE AFUA_1G17690)-RELATED"/>
    <property type="match status" value="1"/>
</dbReference>
<dbReference type="PROSITE" id="PS00862">
    <property type="entry name" value="OX2_COVAL_FAD"/>
    <property type="match status" value="1"/>
</dbReference>
<dbReference type="InterPro" id="IPR050416">
    <property type="entry name" value="FAD-linked_Oxidoreductase"/>
</dbReference>
<gene>
    <name evidence="7" type="ORF">SAMN05216252_12459</name>
</gene>
<evidence type="ECO:0000313" key="8">
    <source>
        <dbReference type="Proteomes" id="UP000198280"/>
    </source>
</evidence>
<evidence type="ECO:0000256" key="1">
    <source>
        <dbReference type="ARBA" id="ARBA00001974"/>
    </source>
</evidence>
<dbReference type="InterPro" id="IPR006093">
    <property type="entry name" value="Oxy_OxRdtase_FAD_BS"/>
</dbReference>
<dbReference type="PANTHER" id="PTHR42973:SF39">
    <property type="entry name" value="FAD-BINDING PCMH-TYPE DOMAIN-CONTAINING PROTEIN"/>
    <property type="match status" value="1"/>
</dbReference>
<dbReference type="GO" id="GO:0016491">
    <property type="term" value="F:oxidoreductase activity"/>
    <property type="evidence" value="ECO:0007669"/>
    <property type="project" value="UniProtKB-KW"/>
</dbReference>
<protein>
    <submittedName>
        <fullName evidence="7">FAD/FMN-containing dehydrogenase</fullName>
    </submittedName>
</protein>
<keyword evidence="4" id="KW-0274">FAD</keyword>
<dbReference type="InterPro" id="IPR016169">
    <property type="entry name" value="FAD-bd_PCMH_sub2"/>
</dbReference>
<evidence type="ECO:0000259" key="6">
    <source>
        <dbReference type="PROSITE" id="PS51387"/>
    </source>
</evidence>
<organism evidence="7 8">
    <name type="scientific">Actinacidiphila glaucinigra</name>
    <dbReference type="NCBI Taxonomy" id="235986"/>
    <lineage>
        <taxon>Bacteria</taxon>
        <taxon>Bacillati</taxon>
        <taxon>Actinomycetota</taxon>
        <taxon>Actinomycetes</taxon>
        <taxon>Kitasatosporales</taxon>
        <taxon>Streptomycetaceae</taxon>
        <taxon>Actinacidiphila</taxon>
    </lineage>
</organism>
<dbReference type="GO" id="GO:0071949">
    <property type="term" value="F:FAD binding"/>
    <property type="evidence" value="ECO:0007669"/>
    <property type="project" value="InterPro"/>
</dbReference>
<keyword evidence="5" id="KW-0560">Oxidoreductase</keyword>
<name>A0A239MFR9_9ACTN</name>
<keyword evidence="3" id="KW-0285">Flavoprotein</keyword>
<keyword evidence="8" id="KW-1185">Reference proteome</keyword>
<evidence type="ECO:0000256" key="3">
    <source>
        <dbReference type="ARBA" id="ARBA00022630"/>
    </source>
</evidence>
<dbReference type="Gene3D" id="3.30.43.10">
    <property type="entry name" value="Uridine Diphospho-n-acetylenolpyruvylglucosamine Reductase, domain 2"/>
    <property type="match status" value="1"/>
</dbReference>
<comment type="similarity">
    <text evidence="2">Belongs to the oxygen-dependent FAD-linked oxidoreductase family.</text>
</comment>
<dbReference type="AlphaFoldDB" id="A0A239MFR9"/>
<reference evidence="7 8" key="1">
    <citation type="submission" date="2017-06" db="EMBL/GenBank/DDBJ databases">
        <authorList>
            <person name="Kim H.J."/>
            <person name="Triplett B.A."/>
        </authorList>
    </citation>
    <scope>NUCLEOTIDE SEQUENCE [LARGE SCALE GENOMIC DNA]</scope>
    <source>
        <strain evidence="7 8">CGMCC 4.1858</strain>
    </source>
</reference>
<dbReference type="RefSeq" id="WP_179280079.1">
    <property type="nucleotide sequence ID" value="NZ_FZOF01000024.1"/>
</dbReference>
<accession>A0A239MFR9</accession>
<sequence>MTPGHGAAPAAAFAVPAALAERTVLPGDPRYPLLRSTYTTVARPAAVVLVRGPGDIAAALAAARAQGLPVSVRSGGHGLSGRSSNDGGVVVDLSGLDEVRVLDRATRLVRIGAGARWGRVASALAAHRLAVSSGDHGNVAAGGLATAGGIGWLARTYGLTVDRVRAVELVLADGTALRADAAHHPDLFWAVRGAGAGVGIVTAFEIEAMELGDIGVAQLVFEADPAGGALAQWASAMAAAPRTLTSAAHILSNGPALALSVTVAAADDDPDRVREALGPLLSGRYRPLQAAAQLAAYTALVSSAHEHANTGRQPVVSTNSLLPALTRDAARAVMATAGDRHRPAFVQLRSLGGAINDVPAGATAYAHRTAQVMAQGNLFPPHGHDDLHRLWAPVREHGTGSYVNFESGTGPGVFDRAYPGATGARVRELWRRHDPDGVLRPLTVG</sequence>
<dbReference type="InterPro" id="IPR016166">
    <property type="entry name" value="FAD-bd_PCMH"/>
</dbReference>
<proteinExistence type="inferred from homology"/>
<evidence type="ECO:0000256" key="4">
    <source>
        <dbReference type="ARBA" id="ARBA00022827"/>
    </source>
</evidence>
<evidence type="ECO:0000313" key="7">
    <source>
        <dbReference type="EMBL" id="SNT41555.1"/>
    </source>
</evidence>
<feature type="domain" description="FAD-binding PCMH-type" evidence="6">
    <location>
        <begin position="40"/>
        <end position="211"/>
    </location>
</feature>
<dbReference type="InterPro" id="IPR016167">
    <property type="entry name" value="FAD-bd_PCMH_sub1"/>
</dbReference>
<dbReference type="Gene3D" id="3.40.462.20">
    <property type="match status" value="1"/>
</dbReference>
<dbReference type="EMBL" id="FZOF01000024">
    <property type="protein sequence ID" value="SNT41555.1"/>
    <property type="molecule type" value="Genomic_DNA"/>
</dbReference>
<dbReference type="SUPFAM" id="SSF56176">
    <property type="entry name" value="FAD-binding/transporter-associated domain-like"/>
    <property type="match status" value="1"/>
</dbReference>
<comment type="cofactor">
    <cofactor evidence="1">
        <name>FAD</name>
        <dbReference type="ChEBI" id="CHEBI:57692"/>
    </cofactor>
</comment>
<dbReference type="PROSITE" id="PS51387">
    <property type="entry name" value="FAD_PCMH"/>
    <property type="match status" value="1"/>
</dbReference>
<dbReference type="InterPro" id="IPR036318">
    <property type="entry name" value="FAD-bd_PCMH-like_sf"/>
</dbReference>
<dbReference type="Pfam" id="PF01565">
    <property type="entry name" value="FAD_binding_4"/>
    <property type="match status" value="1"/>
</dbReference>
<dbReference type="InterPro" id="IPR006094">
    <property type="entry name" value="Oxid_FAD_bind_N"/>
</dbReference>
<evidence type="ECO:0000256" key="5">
    <source>
        <dbReference type="ARBA" id="ARBA00023002"/>
    </source>
</evidence>
<dbReference type="Gene3D" id="3.30.465.10">
    <property type="match status" value="1"/>
</dbReference>